<name>A0ABT3L0M1_9CYAN</name>
<sequence length="83" mass="9591">MGSACHQMGVYEVLPKLQELLAEYNLNDKIELKGSFCLETCSYGIVMKFEEQHFVSINPQNVEKKFIQEILPAIKETKKNVRK</sequence>
<evidence type="ECO:0000313" key="1">
    <source>
        <dbReference type="EMBL" id="MCW6035051.1"/>
    </source>
</evidence>
<organism evidence="1 2">
    <name type="scientific">Spirulina subsalsa FACHB-351</name>
    <dbReference type="NCBI Taxonomy" id="234711"/>
    <lineage>
        <taxon>Bacteria</taxon>
        <taxon>Bacillati</taxon>
        <taxon>Cyanobacteriota</taxon>
        <taxon>Cyanophyceae</taxon>
        <taxon>Spirulinales</taxon>
        <taxon>Spirulinaceae</taxon>
        <taxon>Spirulina</taxon>
    </lineage>
</organism>
<dbReference type="Gene3D" id="3.40.30.10">
    <property type="entry name" value="Glutaredoxin"/>
    <property type="match status" value="1"/>
</dbReference>
<accession>A0ABT3L0M1</accession>
<dbReference type="CDD" id="cd02980">
    <property type="entry name" value="TRX_Fd_family"/>
    <property type="match status" value="1"/>
</dbReference>
<gene>
    <name evidence="1" type="ORF">K4A83_02020</name>
</gene>
<protein>
    <submittedName>
        <fullName evidence="1">(2Fe-2S) ferredoxin domain-containing protein</fullName>
    </submittedName>
</protein>
<reference evidence="1 2" key="1">
    <citation type="submission" date="2021-08" db="EMBL/GenBank/DDBJ databases">
        <title>Draft genome sequence of Spirulina subsalsa with high tolerance to salinity and hype-accumulation of phycocyanin.</title>
        <authorList>
            <person name="Pei H."/>
            <person name="Jiang L."/>
        </authorList>
    </citation>
    <scope>NUCLEOTIDE SEQUENCE [LARGE SCALE GENOMIC DNA]</scope>
    <source>
        <strain evidence="1 2">FACHB-351</strain>
    </source>
</reference>
<proteinExistence type="predicted"/>
<dbReference type="InterPro" id="IPR036249">
    <property type="entry name" value="Thioredoxin-like_sf"/>
</dbReference>
<comment type="caution">
    <text evidence="1">The sequence shown here is derived from an EMBL/GenBank/DDBJ whole genome shotgun (WGS) entry which is preliminary data.</text>
</comment>
<dbReference type="SUPFAM" id="SSF52833">
    <property type="entry name" value="Thioredoxin-like"/>
    <property type="match status" value="1"/>
</dbReference>
<dbReference type="EMBL" id="JAIHOM010000006">
    <property type="protein sequence ID" value="MCW6035051.1"/>
    <property type="molecule type" value="Genomic_DNA"/>
</dbReference>
<dbReference type="Proteomes" id="UP001526426">
    <property type="component" value="Unassembled WGS sequence"/>
</dbReference>
<keyword evidence="2" id="KW-1185">Reference proteome</keyword>
<evidence type="ECO:0000313" key="2">
    <source>
        <dbReference type="Proteomes" id="UP001526426"/>
    </source>
</evidence>